<reference evidence="2" key="1">
    <citation type="submission" date="2019-10" db="EMBL/GenBank/DDBJ databases">
        <authorList>
            <person name="Soares A.E.R."/>
            <person name="Aleixo A."/>
            <person name="Schneider P."/>
            <person name="Miyaki C.Y."/>
            <person name="Schneider M.P."/>
            <person name="Mello C."/>
            <person name="Vasconcelos A.T.R."/>
        </authorList>
    </citation>
    <scope>NUCLEOTIDE SEQUENCE</scope>
    <source>
        <tissue evidence="2">Muscle</tissue>
    </source>
</reference>
<dbReference type="PANTHER" id="PTHR15387:SF0">
    <property type="entry name" value="PROTEIN PHOSPHATASE 1 REGULATORY SUBUNIT 17"/>
    <property type="match status" value="1"/>
</dbReference>
<evidence type="ECO:0000313" key="2">
    <source>
        <dbReference type="EMBL" id="KAJ7418705.1"/>
    </source>
</evidence>
<dbReference type="EMBL" id="WHWB01033599">
    <property type="protein sequence ID" value="KAJ7418705.1"/>
    <property type="molecule type" value="Genomic_DNA"/>
</dbReference>
<accession>A0ABQ9DBK6</accession>
<gene>
    <name evidence="2" type="ORF">WISP_57860</name>
</gene>
<organism evidence="2 3">
    <name type="scientific">Willisornis vidua</name>
    <name type="common">Xingu scale-backed antbird</name>
    <dbReference type="NCBI Taxonomy" id="1566151"/>
    <lineage>
        <taxon>Eukaryota</taxon>
        <taxon>Metazoa</taxon>
        <taxon>Chordata</taxon>
        <taxon>Craniata</taxon>
        <taxon>Vertebrata</taxon>
        <taxon>Euteleostomi</taxon>
        <taxon>Archelosauria</taxon>
        <taxon>Archosauria</taxon>
        <taxon>Dinosauria</taxon>
        <taxon>Saurischia</taxon>
        <taxon>Theropoda</taxon>
        <taxon>Coelurosauria</taxon>
        <taxon>Aves</taxon>
        <taxon>Neognathae</taxon>
        <taxon>Neoaves</taxon>
        <taxon>Telluraves</taxon>
        <taxon>Australaves</taxon>
        <taxon>Passeriformes</taxon>
        <taxon>Thamnophilidae</taxon>
        <taxon>Willisornis</taxon>
    </lineage>
</organism>
<evidence type="ECO:0008006" key="4">
    <source>
        <dbReference type="Google" id="ProtNLM"/>
    </source>
</evidence>
<keyword evidence="3" id="KW-1185">Reference proteome</keyword>
<sequence length="296" mass="33520">MDMKTETQNVVMPHSQYSNQMGSKGGKTGRLLKWFLGAKHPDICWELNTAEKKQSRRFLEWIEDNFLHQLVNEPTGADEVLVQLAQITASKSNTAFSPPSQQTHPCLCRQHQPPCPTLMANNKHTGSIFKGGEAQPVSIMSTKCVQPLDTPDDRLDKRESQCNHLEDLSEQLIKSCDLKKIPRKGKAIPTSQNTEQGQKKPRRKDTPAWHTPPPLTGIFSDFSDNLLKKYGITEKPQRERVSPVSQITELEKKKPRRKDTPAIHIPPLIIGTKLFTEEEQTVIMEDEEKDGDTIHS</sequence>
<name>A0ABQ9DBK6_9PASS</name>
<dbReference type="PANTHER" id="PTHR15387">
    <property type="entry name" value="PROTEIN PHOSPHATASE 1 REGULATORY SUBUNIT 17"/>
    <property type="match status" value="1"/>
</dbReference>
<feature type="compositionally biased region" description="Polar residues" evidence="1">
    <location>
        <begin position="1"/>
        <end position="22"/>
    </location>
</feature>
<evidence type="ECO:0000313" key="3">
    <source>
        <dbReference type="Proteomes" id="UP001145742"/>
    </source>
</evidence>
<comment type="caution">
    <text evidence="2">The sequence shown here is derived from an EMBL/GenBank/DDBJ whole genome shotgun (WGS) entry which is preliminary data.</text>
</comment>
<feature type="region of interest" description="Disordered" evidence="1">
    <location>
        <begin position="234"/>
        <end position="264"/>
    </location>
</feature>
<dbReference type="Proteomes" id="UP001145742">
    <property type="component" value="Unassembled WGS sequence"/>
</dbReference>
<feature type="region of interest" description="Disordered" evidence="1">
    <location>
        <begin position="1"/>
        <end position="24"/>
    </location>
</feature>
<protein>
    <recommendedName>
        <fullName evidence="4">Protein phosphatase 1 regulatory subunit 17</fullName>
    </recommendedName>
</protein>
<evidence type="ECO:0000256" key="1">
    <source>
        <dbReference type="SAM" id="MobiDB-lite"/>
    </source>
</evidence>
<feature type="region of interest" description="Disordered" evidence="1">
    <location>
        <begin position="180"/>
        <end position="217"/>
    </location>
</feature>
<dbReference type="InterPro" id="IPR033242">
    <property type="entry name" value="PPP1R17"/>
</dbReference>
<proteinExistence type="predicted"/>